<sequence length="107" mass="12370">MNVFLMNKAKFLDLQSYPSSIENRAKFAGPPNYKTTRGPPARNRAQLIPTFKSRSLDEYWVYHSNQSGHLDRLHRKRTKLDGGYARRNGFNLSTDETSRESLRAIPI</sequence>
<name>A0A834P2L7_VESPE</name>
<protein>
    <submittedName>
        <fullName evidence="2">Uncharacterized protein</fullName>
    </submittedName>
</protein>
<organism evidence="2 3">
    <name type="scientific">Vespula pensylvanica</name>
    <name type="common">Western yellow jacket</name>
    <name type="synonym">Wasp</name>
    <dbReference type="NCBI Taxonomy" id="30213"/>
    <lineage>
        <taxon>Eukaryota</taxon>
        <taxon>Metazoa</taxon>
        <taxon>Ecdysozoa</taxon>
        <taxon>Arthropoda</taxon>
        <taxon>Hexapoda</taxon>
        <taxon>Insecta</taxon>
        <taxon>Pterygota</taxon>
        <taxon>Neoptera</taxon>
        <taxon>Endopterygota</taxon>
        <taxon>Hymenoptera</taxon>
        <taxon>Apocrita</taxon>
        <taxon>Aculeata</taxon>
        <taxon>Vespoidea</taxon>
        <taxon>Vespidae</taxon>
        <taxon>Vespinae</taxon>
        <taxon>Vespula</taxon>
    </lineage>
</organism>
<comment type="caution">
    <text evidence="2">The sequence shown here is derived from an EMBL/GenBank/DDBJ whole genome shotgun (WGS) entry which is preliminary data.</text>
</comment>
<dbReference type="EMBL" id="JACSDY010000006">
    <property type="protein sequence ID" value="KAF7425701.1"/>
    <property type="molecule type" value="Genomic_DNA"/>
</dbReference>
<feature type="region of interest" description="Disordered" evidence="1">
    <location>
        <begin position="23"/>
        <end position="42"/>
    </location>
</feature>
<gene>
    <name evidence="2" type="ORF">H0235_008139</name>
</gene>
<reference evidence="2" key="1">
    <citation type="journal article" date="2020" name="G3 (Bethesda)">
        <title>High-Quality Assemblies for Three Invasive Social Wasps from the &lt;i&gt;Vespula&lt;/i&gt; Genus.</title>
        <authorList>
            <person name="Harrop T.W.R."/>
            <person name="Guhlin J."/>
            <person name="McLaughlin G.M."/>
            <person name="Permina E."/>
            <person name="Stockwell P."/>
            <person name="Gilligan J."/>
            <person name="Le Lec M.F."/>
            <person name="Gruber M.A.M."/>
            <person name="Quinn O."/>
            <person name="Lovegrove M."/>
            <person name="Duncan E.J."/>
            <person name="Remnant E.J."/>
            <person name="Van Eeckhoven J."/>
            <person name="Graham B."/>
            <person name="Knapp R.A."/>
            <person name="Langford K.W."/>
            <person name="Kronenberg Z."/>
            <person name="Press M.O."/>
            <person name="Eacker S.M."/>
            <person name="Wilson-Rankin E.E."/>
            <person name="Purcell J."/>
            <person name="Lester P.J."/>
            <person name="Dearden P.K."/>
        </authorList>
    </citation>
    <scope>NUCLEOTIDE SEQUENCE</scope>
    <source>
        <strain evidence="2">Volc-1</strain>
    </source>
</reference>
<evidence type="ECO:0000313" key="2">
    <source>
        <dbReference type="EMBL" id="KAF7425701.1"/>
    </source>
</evidence>
<accession>A0A834P2L7</accession>
<dbReference type="Proteomes" id="UP000600918">
    <property type="component" value="Unassembled WGS sequence"/>
</dbReference>
<keyword evidence="3" id="KW-1185">Reference proteome</keyword>
<feature type="compositionally biased region" description="Basic and acidic residues" evidence="1">
    <location>
        <begin position="96"/>
        <end position="107"/>
    </location>
</feature>
<evidence type="ECO:0000256" key="1">
    <source>
        <dbReference type="SAM" id="MobiDB-lite"/>
    </source>
</evidence>
<evidence type="ECO:0000313" key="3">
    <source>
        <dbReference type="Proteomes" id="UP000600918"/>
    </source>
</evidence>
<proteinExistence type="predicted"/>
<dbReference type="AlphaFoldDB" id="A0A834P2L7"/>
<feature type="region of interest" description="Disordered" evidence="1">
    <location>
        <begin position="86"/>
        <end position="107"/>
    </location>
</feature>